<organism evidence="6 7">
    <name type="scientific">Shinella curvata</name>
    <dbReference type="NCBI Taxonomy" id="1817964"/>
    <lineage>
        <taxon>Bacteria</taxon>
        <taxon>Pseudomonadati</taxon>
        <taxon>Pseudomonadota</taxon>
        <taxon>Alphaproteobacteria</taxon>
        <taxon>Hyphomicrobiales</taxon>
        <taxon>Rhizobiaceae</taxon>
        <taxon>Shinella</taxon>
    </lineage>
</organism>
<comment type="caution">
    <text evidence="6">The sequence shown here is derived from an EMBL/GenBank/DDBJ whole genome shotgun (WGS) entry which is preliminary data.</text>
</comment>
<dbReference type="InterPro" id="IPR012318">
    <property type="entry name" value="HTH_CRP"/>
</dbReference>
<keyword evidence="7" id="KW-1185">Reference proteome</keyword>
<proteinExistence type="predicted"/>
<name>A0ABT8XKJ1_9HYPH</name>
<dbReference type="Proteomes" id="UP001177080">
    <property type="component" value="Unassembled WGS sequence"/>
</dbReference>
<sequence>MKPIYDGKNGLLGKLHAEDFAEVSARLERVELSQGEFLFKSYETIDHVYFFESGLSSEIAGSRGAESIEVGCIGHEGLSGVPALLDVDSSPHYAFMQVGGTAHRIETSALRALANNRPAIRRVLLRFAHVFMIQIAATALADGRFGVEKRLARWLLMCQDRLGGRLPLTHDFFALMLGVRRPSVTDALHALEGKLLIRSERSLVTIRNRAGLEELAGSSYGLPESEYRRLIADSTALTGVATSTVA</sequence>
<dbReference type="InterPro" id="IPR000595">
    <property type="entry name" value="cNMP-bd_dom"/>
</dbReference>
<evidence type="ECO:0000259" key="4">
    <source>
        <dbReference type="PROSITE" id="PS50042"/>
    </source>
</evidence>
<evidence type="ECO:0000313" key="7">
    <source>
        <dbReference type="Proteomes" id="UP001177080"/>
    </source>
</evidence>
<dbReference type="EMBL" id="WHSC02000011">
    <property type="protein sequence ID" value="MDO6124245.1"/>
    <property type="molecule type" value="Genomic_DNA"/>
</dbReference>
<dbReference type="CDD" id="cd00038">
    <property type="entry name" value="CAP_ED"/>
    <property type="match status" value="1"/>
</dbReference>
<dbReference type="Gene3D" id="1.10.10.10">
    <property type="entry name" value="Winged helix-like DNA-binding domain superfamily/Winged helix DNA-binding domain"/>
    <property type="match status" value="1"/>
</dbReference>
<dbReference type="InterPro" id="IPR036388">
    <property type="entry name" value="WH-like_DNA-bd_sf"/>
</dbReference>
<keyword evidence="3" id="KW-0804">Transcription</keyword>
<dbReference type="SUPFAM" id="SSF51206">
    <property type="entry name" value="cAMP-binding domain-like"/>
    <property type="match status" value="1"/>
</dbReference>
<protein>
    <submittedName>
        <fullName evidence="6">Crp/Fnr family transcriptional regulator</fullName>
    </submittedName>
</protein>
<reference evidence="6" key="1">
    <citation type="submission" date="2022-04" db="EMBL/GenBank/DDBJ databases">
        <title>Shinella lacus sp. nov., a novel member of the genus Shinella from water.</title>
        <authorList>
            <person name="Deng Y."/>
        </authorList>
    </citation>
    <scope>NUCLEOTIDE SEQUENCE</scope>
    <source>
        <strain evidence="6">JCM 31239</strain>
    </source>
</reference>
<dbReference type="RefSeq" id="WP_244763833.1">
    <property type="nucleotide sequence ID" value="NZ_JALJCJ010000009.1"/>
</dbReference>
<dbReference type="PROSITE" id="PS51063">
    <property type="entry name" value="HTH_CRP_2"/>
    <property type="match status" value="1"/>
</dbReference>
<evidence type="ECO:0000259" key="5">
    <source>
        <dbReference type="PROSITE" id="PS51063"/>
    </source>
</evidence>
<evidence type="ECO:0000256" key="1">
    <source>
        <dbReference type="ARBA" id="ARBA00023015"/>
    </source>
</evidence>
<dbReference type="InterPro" id="IPR014710">
    <property type="entry name" value="RmlC-like_jellyroll"/>
</dbReference>
<accession>A0ABT8XKJ1</accession>
<gene>
    <name evidence="6" type="ORF">GB928_023905</name>
</gene>
<dbReference type="Pfam" id="PF13545">
    <property type="entry name" value="HTH_Crp_2"/>
    <property type="match status" value="1"/>
</dbReference>
<evidence type="ECO:0000256" key="2">
    <source>
        <dbReference type="ARBA" id="ARBA00023125"/>
    </source>
</evidence>
<evidence type="ECO:0000256" key="3">
    <source>
        <dbReference type="ARBA" id="ARBA00023163"/>
    </source>
</evidence>
<dbReference type="PROSITE" id="PS50042">
    <property type="entry name" value="CNMP_BINDING_3"/>
    <property type="match status" value="1"/>
</dbReference>
<evidence type="ECO:0000313" key="6">
    <source>
        <dbReference type="EMBL" id="MDO6124245.1"/>
    </source>
</evidence>
<dbReference type="SUPFAM" id="SSF46785">
    <property type="entry name" value="Winged helix' DNA-binding domain"/>
    <property type="match status" value="1"/>
</dbReference>
<dbReference type="Gene3D" id="2.60.120.10">
    <property type="entry name" value="Jelly Rolls"/>
    <property type="match status" value="1"/>
</dbReference>
<dbReference type="InterPro" id="IPR018490">
    <property type="entry name" value="cNMP-bd_dom_sf"/>
</dbReference>
<feature type="domain" description="Cyclic nucleotide-binding" evidence="4">
    <location>
        <begin position="11"/>
        <end position="124"/>
    </location>
</feature>
<dbReference type="InterPro" id="IPR036390">
    <property type="entry name" value="WH_DNA-bd_sf"/>
</dbReference>
<keyword evidence="1" id="KW-0805">Transcription regulation</keyword>
<keyword evidence="2" id="KW-0238">DNA-binding</keyword>
<feature type="domain" description="HTH crp-type" evidence="5">
    <location>
        <begin position="145"/>
        <end position="210"/>
    </location>
</feature>